<evidence type="ECO:0000259" key="1">
    <source>
        <dbReference type="Pfam" id="PF09994"/>
    </source>
</evidence>
<evidence type="ECO:0000313" key="2">
    <source>
        <dbReference type="EMBL" id="KIJ32054.1"/>
    </source>
</evidence>
<sequence>MTNKRIVVCCDGTWQDGVVDKYRYQYTNILKISRLLDHQDYRKNPAIHQIVFYQPGIGSAQNFYSEYVEGTTGASLAEKVQEAYAFIAHNYQPGDEIFLFGFSRGAYTARMVAGYIGQIGVLDRKDMDHFADIFIAYQKKGNTSDEQEKQANIEALKKYQKILEKGRTRADPDGDGFAVKCVGVFDTVGSVGLPEELTFNKKFKQLFSFPDKLLGPHVQYAFHAMALNETRADFNVAKFIQTDEGRAKGQVLKQVWFTGSHADIGGGWQSHDLSDITLAWMLSNIEPMLATDRKYMKHLLSPVAPWGKQMPHDPAVGIFKLAREIQRTVPTITDDKTHEYIHPSVQEQDVVSPKVTTNITANPSLLCSLHELEELVRKTWPYVPGKHEVTGKDGKEDIDSQNLMKKELNKMVEKAGSTEIMVDEGGRPRYHENWLGSIIHEIKSWKV</sequence>
<keyword evidence="3" id="KW-1185">Reference proteome</keyword>
<dbReference type="PANTHER" id="PTHR33840">
    <property type="match status" value="1"/>
</dbReference>
<dbReference type="HOGENOM" id="CLU_005049_3_1_1"/>
<accession>A0A0C9UBN1</accession>
<organism evidence="2 3">
    <name type="scientific">Sphaerobolus stellatus (strain SS14)</name>
    <dbReference type="NCBI Taxonomy" id="990650"/>
    <lineage>
        <taxon>Eukaryota</taxon>
        <taxon>Fungi</taxon>
        <taxon>Dikarya</taxon>
        <taxon>Basidiomycota</taxon>
        <taxon>Agaricomycotina</taxon>
        <taxon>Agaricomycetes</taxon>
        <taxon>Phallomycetidae</taxon>
        <taxon>Geastrales</taxon>
        <taxon>Sphaerobolaceae</taxon>
        <taxon>Sphaerobolus</taxon>
    </lineage>
</organism>
<name>A0A0C9UBN1_SPHS4</name>
<protein>
    <recommendedName>
        <fullName evidence="1">T6SS Phospholipase effector Tle1-like catalytic domain-containing protein</fullName>
    </recommendedName>
</protein>
<dbReference type="Pfam" id="PF09994">
    <property type="entry name" value="T6SS_Tle1-like_cat"/>
    <property type="match status" value="1"/>
</dbReference>
<dbReference type="PANTHER" id="PTHR33840:SF1">
    <property type="entry name" value="TLE1 PHOSPHOLIPASE DOMAIN-CONTAINING PROTEIN"/>
    <property type="match status" value="1"/>
</dbReference>
<reference evidence="2 3" key="1">
    <citation type="submission" date="2014-06" db="EMBL/GenBank/DDBJ databases">
        <title>Evolutionary Origins and Diversification of the Mycorrhizal Mutualists.</title>
        <authorList>
            <consortium name="DOE Joint Genome Institute"/>
            <consortium name="Mycorrhizal Genomics Consortium"/>
            <person name="Kohler A."/>
            <person name="Kuo A."/>
            <person name="Nagy L.G."/>
            <person name="Floudas D."/>
            <person name="Copeland A."/>
            <person name="Barry K.W."/>
            <person name="Cichocki N."/>
            <person name="Veneault-Fourrey C."/>
            <person name="LaButti K."/>
            <person name="Lindquist E.A."/>
            <person name="Lipzen A."/>
            <person name="Lundell T."/>
            <person name="Morin E."/>
            <person name="Murat C."/>
            <person name="Riley R."/>
            <person name="Ohm R."/>
            <person name="Sun H."/>
            <person name="Tunlid A."/>
            <person name="Henrissat B."/>
            <person name="Grigoriev I.V."/>
            <person name="Hibbett D.S."/>
            <person name="Martin F."/>
        </authorList>
    </citation>
    <scope>NUCLEOTIDE SEQUENCE [LARGE SCALE GENOMIC DNA]</scope>
    <source>
        <strain evidence="2 3">SS14</strain>
    </source>
</reference>
<dbReference type="Proteomes" id="UP000054279">
    <property type="component" value="Unassembled WGS sequence"/>
</dbReference>
<gene>
    <name evidence="2" type="ORF">M422DRAFT_185034</name>
</gene>
<evidence type="ECO:0000313" key="3">
    <source>
        <dbReference type="Proteomes" id="UP000054279"/>
    </source>
</evidence>
<feature type="domain" description="T6SS Phospholipase effector Tle1-like catalytic" evidence="1">
    <location>
        <begin position="4"/>
        <end position="283"/>
    </location>
</feature>
<dbReference type="EMBL" id="KN837232">
    <property type="protein sequence ID" value="KIJ32054.1"/>
    <property type="molecule type" value="Genomic_DNA"/>
</dbReference>
<dbReference type="OrthoDB" id="3057168at2759"/>
<dbReference type="SUPFAM" id="SSF53474">
    <property type="entry name" value="alpha/beta-Hydrolases"/>
    <property type="match status" value="1"/>
</dbReference>
<dbReference type="AlphaFoldDB" id="A0A0C9UBN1"/>
<dbReference type="InterPro" id="IPR029058">
    <property type="entry name" value="AB_hydrolase_fold"/>
</dbReference>
<proteinExistence type="predicted"/>
<dbReference type="InterPro" id="IPR018712">
    <property type="entry name" value="Tle1-like_cat"/>
</dbReference>